<proteinExistence type="predicted"/>
<organism evidence="1 2">
    <name type="scientific">Candidatus Viridilinea halotolerans</name>
    <dbReference type="NCBI Taxonomy" id="2491704"/>
    <lineage>
        <taxon>Bacteria</taxon>
        <taxon>Bacillati</taxon>
        <taxon>Chloroflexota</taxon>
        <taxon>Chloroflexia</taxon>
        <taxon>Chloroflexales</taxon>
        <taxon>Chloroflexineae</taxon>
        <taxon>Oscillochloridaceae</taxon>
        <taxon>Candidatus Viridilinea</taxon>
    </lineage>
</organism>
<dbReference type="EMBL" id="RSAS01000411">
    <property type="protein sequence ID" value="RRR72093.1"/>
    <property type="molecule type" value="Genomic_DNA"/>
</dbReference>
<gene>
    <name evidence="1" type="ORF">EI684_10615</name>
</gene>
<evidence type="ECO:0000313" key="1">
    <source>
        <dbReference type="EMBL" id="RRR72093.1"/>
    </source>
</evidence>
<accession>A0A426TZY8</accession>
<evidence type="ECO:0000313" key="2">
    <source>
        <dbReference type="Proteomes" id="UP000280307"/>
    </source>
</evidence>
<dbReference type="AlphaFoldDB" id="A0A426TZY8"/>
<protein>
    <submittedName>
        <fullName evidence="1">Uncharacterized protein</fullName>
    </submittedName>
</protein>
<dbReference type="Proteomes" id="UP000280307">
    <property type="component" value="Unassembled WGS sequence"/>
</dbReference>
<comment type="caution">
    <text evidence="1">The sequence shown here is derived from an EMBL/GenBank/DDBJ whole genome shotgun (WGS) entry which is preliminary data.</text>
</comment>
<sequence>MKHYVFSAIVFQIIFLELQDWMGVFGEGFALPEPLPWMGVFGEGFALPEPLLFEVFYLNNYQERAKLALALRHKQRRV</sequence>
<name>A0A426TZY8_9CHLR</name>
<reference evidence="1 2" key="1">
    <citation type="submission" date="2018-12" db="EMBL/GenBank/DDBJ databases">
        <title>Genome Sequence of Candidatus Viridilinea halotolerans isolated from saline sulfide-rich spring.</title>
        <authorList>
            <person name="Grouzdev D.S."/>
            <person name="Burganskaya E.I."/>
            <person name="Krutkina M.S."/>
            <person name="Sukhacheva M.V."/>
            <person name="Gorlenko V.M."/>
        </authorList>
    </citation>
    <scope>NUCLEOTIDE SEQUENCE [LARGE SCALE GENOMIC DNA]</scope>
    <source>
        <strain evidence="1">Chok-6</strain>
    </source>
</reference>